<evidence type="ECO:0000313" key="1">
    <source>
        <dbReference type="EMBL" id="GAA1984232.1"/>
    </source>
</evidence>
<organism evidence="1 2">
    <name type="scientific">Catenulispora subtropica</name>
    <dbReference type="NCBI Taxonomy" id="450798"/>
    <lineage>
        <taxon>Bacteria</taxon>
        <taxon>Bacillati</taxon>
        <taxon>Actinomycetota</taxon>
        <taxon>Actinomycetes</taxon>
        <taxon>Catenulisporales</taxon>
        <taxon>Catenulisporaceae</taxon>
        <taxon>Catenulispora</taxon>
    </lineage>
</organism>
<comment type="caution">
    <text evidence="1">The sequence shown here is derived from an EMBL/GenBank/DDBJ whole genome shotgun (WGS) entry which is preliminary data.</text>
</comment>
<keyword evidence="2" id="KW-1185">Reference proteome</keyword>
<dbReference type="EMBL" id="BAAAQM010000032">
    <property type="protein sequence ID" value="GAA1984232.1"/>
    <property type="molecule type" value="Genomic_DNA"/>
</dbReference>
<sequence>MVAARLSESALASGYGLRIGTEALAVRLGADGEVEMLDG</sequence>
<reference evidence="1 2" key="1">
    <citation type="journal article" date="2019" name="Int. J. Syst. Evol. Microbiol.">
        <title>The Global Catalogue of Microorganisms (GCM) 10K type strain sequencing project: providing services to taxonomists for standard genome sequencing and annotation.</title>
        <authorList>
            <consortium name="The Broad Institute Genomics Platform"/>
            <consortium name="The Broad Institute Genome Sequencing Center for Infectious Disease"/>
            <person name="Wu L."/>
            <person name="Ma J."/>
        </authorList>
    </citation>
    <scope>NUCLEOTIDE SEQUENCE [LARGE SCALE GENOMIC DNA]</scope>
    <source>
        <strain evidence="1 2">JCM 16013</strain>
    </source>
</reference>
<gene>
    <name evidence="1" type="ORF">GCM10009838_52670</name>
</gene>
<dbReference type="Proteomes" id="UP001499854">
    <property type="component" value="Unassembled WGS sequence"/>
</dbReference>
<protein>
    <submittedName>
        <fullName evidence="1">Uncharacterized protein</fullName>
    </submittedName>
</protein>
<name>A0ABN2SCX7_9ACTN</name>
<evidence type="ECO:0000313" key="2">
    <source>
        <dbReference type="Proteomes" id="UP001499854"/>
    </source>
</evidence>
<accession>A0ABN2SCX7</accession>
<proteinExistence type="predicted"/>